<evidence type="ECO:0000256" key="1">
    <source>
        <dbReference type="SAM" id="MobiDB-lite"/>
    </source>
</evidence>
<accession>A0A120JVV9</accession>
<gene>
    <name evidence="2" type="ORF">LOKO_01328</name>
</gene>
<dbReference type="Proteomes" id="UP000063387">
    <property type="component" value="Chromosome"/>
</dbReference>
<sequence length="214" mass="23451">MSPASTDSRRTRELVSAWTRTYGAGSPPQHLDTVAPPDTASRSEADALAAWRRWHDPEQDGRFSSGEWCWYAVIERARVETLAQRHLPGMASNLAHPDTTAPSDSAMAALYHAARNAFAAKANTASILEQPCTPSASHPKWLDKLLTPWRLHGDGARLCMTVNATLRVHLGWLYTARSRPACTTITCSKGRNILAPTASALSPYTTWVLFLVPC</sequence>
<protein>
    <submittedName>
        <fullName evidence="2">Uncharacterized protein</fullName>
    </submittedName>
</protein>
<feature type="region of interest" description="Disordered" evidence="1">
    <location>
        <begin position="21"/>
        <end position="42"/>
    </location>
</feature>
<organism evidence="2 3">
    <name type="scientific">Halomonas chromatireducens</name>
    <dbReference type="NCBI Taxonomy" id="507626"/>
    <lineage>
        <taxon>Bacteria</taxon>
        <taxon>Pseudomonadati</taxon>
        <taxon>Pseudomonadota</taxon>
        <taxon>Gammaproteobacteria</taxon>
        <taxon>Oceanospirillales</taxon>
        <taxon>Halomonadaceae</taxon>
        <taxon>Halomonas</taxon>
    </lineage>
</organism>
<dbReference type="KEGG" id="hco:LOKO_01328"/>
<dbReference type="EMBL" id="CP014226">
    <property type="protein sequence ID" value="AMD00396.1"/>
    <property type="molecule type" value="Genomic_DNA"/>
</dbReference>
<proteinExistence type="predicted"/>
<reference evidence="2 3" key="1">
    <citation type="journal article" date="2016" name="Genome Announc.">
        <title>Draft Genome Sequence of 'Halomonas chromatireducens' Strain AGD 8-3, a Haloalkaliphilic Chromate- and Selenite-Reducing Gammaproteobacterium.</title>
        <authorList>
            <person name="Sharko F.S."/>
            <person name="Shapovalova A.A."/>
            <person name="Tsygankova S.V."/>
            <person name="Komova A.V."/>
            <person name="Boulygina E.S."/>
            <person name="Teslyuk A.B."/>
            <person name="Gotovtsev P.M."/>
            <person name="Namsaraev Z.B."/>
            <person name="Khijniak T.V."/>
            <person name="Nedoluzhko A.V."/>
            <person name="Vasilov R.G."/>
        </authorList>
    </citation>
    <scope>NUCLEOTIDE SEQUENCE [LARGE SCALE GENOMIC DNA]</scope>
    <source>
        <strain evidence="2 3">AGD 8-3</strain>
    </source>
</reference>
<dbReference type="STRING" id="507626.LOKO_01328"/>
<dbReference type="PATRIC" id="fig|507626.3.peg.1313"/>
<dbReference type="AlphaFoldDB" id="A0A120JVV9"/>
<evidence type="ECO:0000313" key="2">
    <source>
        <dbReference type="EMBL" id="AMD00396.1"/>
    </source>
</evidence>
<reference evidence="2 3" key="2">
    <citation type="submission" date="2016-02" db="EMBL/GenBank/DDBJ databases">
        <authorList>
            <person name="Wen L."/>
            <person name="He K."/>
            <person name="Yang H."/>
        </authorList>
    </citation>
    <scope>NUCLEOTIDE SEQUENCE [LARGE SCALE GENOMIC DNA]</scope>
    <source>
        <strain evidence="2 3">AGD 8-3</strain>
    </source>
</reference>
<keyword evidence="3" id="KW-1185">Reference proteome</keyword>
<evidence type="ECO:0000313" key="3">
    <source>
        <dbReference type="Proteomes" id="UP000063387"/>
    </source>
</evidence>
<name>A0A120JVV9_9GAMM</name>